<evidence type="ECO:0000313" key="1">
    <source>
        <dbReference type="EMBL" id="HAF2129169.1"/>
    </source>
</evidence>
<gene>
    <name evidence="1" type="ORF">G9F27_003368</name>
</gene>
<accession>A0A743SNA2</accession>
<dbReference type="AlphaFoldDB" id="A0A743SNA2"/>
<comment type="caution">
    <text evidence="1">The sequence shown here is derived from an EMBL/GenBank/DDBJ whole genome shotgun (WGS) entry which is preliminary data.</text>
</comment>
<reference evidence="1" key="1">
    <citation type="journal article" date="2018" name="Genome Biol.">
        <title>SKESA: strategic k-mer extension for scrupulous assemblies.</title>
        <authorList>
            <person name="Souvorov A."/>
            <person name="Agarwala R."/>
            <person name="Lipman D.J."/>
        </authorList>
    </citation>
    <scope>NUCLEOTIDE SEQUENCE</scope>
    <source>
        <strain evidence="1">MA.CK_00/00001968</strain>
    </source>
</reference>
<protein>
    <submittedName>
        <fullName evidence="1">Uncharacterized protein</fullName>
    </submittedName>
</protein>
<proteinExistence type="predicted"/>
<sequence length="164" mass="18961">MINKKIYYWWSPDDSSYYPSGREPSENMRFKPKQGYGICEIASWLSADLPTGLKSVDIWINNLTNLPSSRAPDGFFGMGNAHWVMVTKNMVFIASEYVQEQRVLLTTDQLLYLLEQYKTFLDDNYTDPDFPPEPIDVEYIAEGEEAMRIYAALEGSHGLFYLEE</sequence>
<name>A0A743SNA2_SALER</name>
<dbReference type="EMBL" id="DAAUQX010000031">
    <property type="protein sequence ID" value="HAF2129169.1"/>
    <property type="molecule type" value="Genomic_DNA"/>
</dbReference>
<reference evidence="1" key="2">
    <citation type="submission" date="2020-02" db="EMBL/GenBank/DDBJ databases">
        <authorList>
            <consortium name="NCBI Pathogen Detection Project"/>
        </authorList>
    </citation>
    <scope>NUCLEOTIDE SEQUENCE</scope>
    <source>
        <strain evidence="1">MA.CK_00/00001968</strain>
    </source>
</reference>
<organism evidence="1">
    <name type="scientific">Salmonella enterica</name>
    <name type="common">Salmonella choleraesuis</name>
    <dbReference type="NCBI Taxonomy" id="28901"/>
    <lineage>
        <taxon>Bacteria</taxon>
        <taxon>Pseudomonadati</taxon>
        <taxon>Pseudomonadota</taxon>
        <taxon>Gammaproteobacteria</taxon>
        <taxon>Enterobacterales</taxon>
        <taxon>Enterobacteriaceae</taxon>
        <taxon>Salmonella</taxon>
    </lineage>
</organism>